<reference evidence="1 2" key="1">
    <citation type="submission" date="2020-08" db="EMBL/GenBank/DDBJ databases">
        <title>Genomic Encyclopedia of Type Strains, Phase IV (KMG-IV): sequencing the most valuable type-strain genomes for metagenomic binning, comparative biology and taxonomic classification.</title>
        <authorList>
            <person name="Goeker M."/>
        </authorList>
    </citation>
    <scope>NUCLEOTIDE SEQUENCE [LARGE SCALE GENOMIC DNA]</scope>
    <source>
        <strain evidence="1 2">DSM 45385</strain>
    </source>
</reference>
<dbReference type="PANTHER" id="PTHR20883:SF48">
    <property type="entry name" value="ECTOINE DIOXYGENASE"/>
    <property type="match status" value="1"/>
</dbReference>
<dbReference type="InterPro" id="IPR008775">
    <property type="entry name" value="Phytyl_CoA_dOase-like"/>
</dbReference>
<protein>
    <recommendedName>
        <fullName evidence="3">Phytanoyl-CoA dioxygenase</fullName>
    </recommendedName>
</protein>
<dbReference type="GO" id="GO:0016706">
    <property type="term" value="F:2-oxoglutarate-dependent dioxygenase activity"/>
    <property type="evidence" value="ECO:0007669"/>
    <property type="project" value="UniProtKB-ARBA"/>
</dbReference>
<dbReference type="PANTHER" id="PTHR20883">
    <property type="entry name" value="PHYTANOYL-COA DIOXYGENASE DOMAIN CONTAINING 1"/>
    <property type="match status" value="1"/>
</dbReference>
<keyword evidence="2" id="KW-1185">Reference proteome</keyword>
<gene>
    <name evidence="1" type="ORF">HNR40_005612</name>
</gene>
<comment type="caution">
    <text evidence="1">The sequence shown here is derived from an EMBL/GenBank/DDBJ whole genome shotgun (WGS) entry which is preliminary data.</text>
</comment>
<evidence type="ECO:0000313" key="1">
    <source>
        <dbReference type="EMBL" id="MBB5080126.1"/>
    </source>
</evidence>
<dbReference type="AlphaFoldDB" id="A0A7W8EI44"/>
<dbReference type="Proteomes" id="UP000568380">
    <property type="component" value="Unassembled WGS sequence"/>
</dbReference>
<dbReference type="RefSeq" id="WP_184966262.1">
    <property type="nucleotide sequence ID" value="NZ_JACHIN010000007.1"/>
</dbReference>
<proteinExistence type="predicted"/>
<dbReference type="Pfam" id="PF05721">
    <property type="entry name" value="PhyH"/>
    <property type="match status" value="1"/>
</dbReference>
<evidence type="ECO:0000313" key="2">
    <source>
        <dbReference type="Proteomes" id="UP000568380"/>
    </source>
</evidence>
<accession>A0A7W8EI44</accession>
<name>A0A7W8EI44_9ACTN</name>
<dbReference type="EMBL" id="JACHIN010000007">
    <property type="protein sequence ID" value="MBB5080126.1"/>
    <property type="molecule type" value="Genomic_DNA"/>
</dbReference>
<dbReference type="GO" id="GO:0005506">
    <property type="term" value="F:iron ion binding"/>
    <property type="evidence" value="ECO:0007669"/>
    <property type="project" value="UniProtKB-ARBA"/>
</dbReference>
<organism evidence="1 2">
    <name type="scientific">Nonomuraea endophytica</name>
    <dbReference type="NCBI Taxonomy" id="714136"/>
    <lineage>
        <taxon>Bacteria</taxon>
        <taxon>Bacillati</taxon>
        <taxon>Actinomycetota</taxon>
        <taxon>Actinomycetes</taxon>
        <taxon>Streptosporangiales</taxon>
        <taxon>Streptosporangiaceae</taxon>
        <taxon>Nonomuraea</taxon>
    </lineage>
</organism>
<dbReference type="Gene3D" id="2.60.120.620">
    <property type="entry name" value="q2cbj1_9rhob like domain"/>
    <property type="match status" value="1"/>
</dbReference>
<sequence>MTPRYASTVELPRLDDLTLDRFAEDGYLVLPAFLPEGLVARLRPEADKWVDDGLRARSIASTTNPELYGLPPIMELELDAHGELIGHPPLMAVLSQLMGPSFVFHHLHSDRQAPGLAGKPWHHDYEQRPQAHRAYTMIHTLHYLDGLDEETSALAVLPGSHREVAEKDARARYGTAWLPGEVLIEDLPPGSTIVMHSALFHARRPRPGLPGKPRYLVDTSYCQAGTLWPPVKPYWRHMLRRGRELGLDRGLWPDLFDARHFAEYVKPA</sequence>
<dbReference type="SUPFAM" id="SSF51197">
    <property type="entry name" value="Clavaminate synthase-like"/>
    <property type="match status" value="1"/>
</dbReference>
<evidence type="ECO:0008006" key="3">
    <source>
        <dbReference type="Google" id="ProtNLM"/>
    </source>
</evidence>